<dbReference type="PANTHER" id="PTHR43593">
    <property type="match status" value="1"/>
</dbReference>
<evidence type="ECO:0000259" key="2">
    <source>
        <dbReference type="Pfam" id="PF02894"/>
    </source>
</evidence>
<name>A0ABD3N800_9STRA</name>
<evidence type="ECO:0008006" key="5">
    <source>
        <dbReference type="Google" id="ProtNLM"/>
    </source>
</evidence>
<comment type="caution">
    <text evidence="3">The sequence shown here is derived from an EMBL/GenBank/DDBJ whole genome shotgun (WGS) entry which is preliminary data.</text>
</comment>
<dbReference type="Pfam" id="PF01408">
    <property type="entry name" value="GFO_IDH_MocA"/>
    <property type="match status" value="1"/>
</dbReference>
<accession>A0ABD3N800</accession>
<feature type="domain" description="Gfo/Idh/MocA-like oxidoreductase N-terminal" evidence="1">
    <location>
        <begin position="2"/>
        <end position="126"/>
    </location>
</feature>
<evidence type="ECO:0000259" key="1">
    <source>
        <dbReference type="Pfam" id="PF01408"/>
    </source>
</evidence>
<dbReference type="Gene3D" id="3.40.50.720">
    <property type="entry name" value="NAD(P)-binding Rossmann-like Domain"/>
    <property type="match status" value="1"/>
</dbReference>
<dbReference type="SUPFAM" id="SSF51735">
    <property type="entry name" value="NAD(P)-binding Rossmann-fold domains"/>
    <property type="match status" value="1"/>
</dbReference>
<evidence type="ECO:0000313" key="3">
    <source>
        <dbReference type="EMBL" id="KAL3772233.1"/>
    </source>
</evidence>
<dbReference type="EMBL" id="JALLPJ020001271">
    <property type="protein sequence ID" value="KAL3772233.1"/>
    <property type="molecule type" value="Genomic_DNA"/>
</dbReference>
<feature type="domain" description="Gfo/Idh/MocA-like oxidoreductase C-terminal" evidence="2">
    <location>
        <begin position="148"/>
        <end position="242"/>
    </location>
</feature>
<evidence type="ECO:0000313" key="4">
    <source>
        <dbReference type="Proteomes" id="UP001530400"/>
    </source>
</evidence>
<dbReference type="InterPro" id="IPR000683">
    <property type="entry name" value="Gfo/Idh/MocA-like_OxRdtase_N"/>
</dbReference>
<dbReference type="AlphaFoldDB" id="A0ABD3N800"/>
<sequence length="454" mass="51354">MIRVAILGCGMMGQEHVSYILKYQDALTIKFLCDPDSSSIDSALSIIEDNSVEAPTPCILNDEKELLQHVDEIDLLVIASPNYWHTPQLLRWCQYDITILCEKPVAISEKQVSALKAAMPNCKARIWIAMEYRFIPAINKLIQLLPEVGDIKKVTIRENRYPFLSKVGEWNKDTEKSGDTLVEKCCHFFDLFRLIISKEMSGCVSKVHRGLLWDHYGYQDEADKDVVPIIDSAYVLLDFNNSSQSDQTKTRKHATDQTTLGCLELCMFAEGSRHQEEIIVTGMKGRIEAYLPENKVFLYQRPTPDGPWKDKSKPPPLESFSEVVYDCSDLRQVYDFADQIPEMHSGYHYCSTAIEWKYLIDAMKDSGEGKPFVPKVSLDDGIKAVEMGLSSMKNITNDASREVIAPVRAFSSQSSENLLDLVLNSGLVSSPDHVKEAFMRVIDACDGEYKVSFE</sequence>
<dbReference type="Gene3D" id="3.30.360.10">
    <property type="entry name" value="Dihydrodipicolinate Reductase, domain 2"/>
    <property type="match status" value="1"/>
</dbReference>
<dbReference type="Proteomes" id="UP001530400">
    <property type="component" value="Unassembled WGS sequence"/>
</dbReference>
<reference evidence="3 4" key="1">
    <citation type="submission" date="2024-10" db="EMBL/GenBank/DDBJ databases">
        <title>Updated reference genomes for cyclostephanoid diatoms.</title>
        <authorList>
            <person name="Roberts W.R."/>
            <person name="Alverson A.J."/>
        </authorList>
    </citation>
    <scope>NUCLEOTIDE SEQUENCE [LARGE SCALE GENOMIC DNA]</scope>
    <source>
        <strain evidence="3 4">AJA010-31</strain>
    </source>
</reference>
<dbReference type="InterPro" id="IPR050424">
    <property type="entry name" value="Gfo-Idh-MocA_inositol_DH"/>
</dbReference>
<proteinExistence type="predicted"/>
<gene>
    <name evidence="3" type="ORF">ACHAWO_012631</name>
</gene>
<dbReference type="InterPro" id="IPR004104">
    <property type="entry name" value="Gfo/Idh/MocA-like_OxRdtase_C"/>
</dbReference>
<dbReference type="InterPro" id="IPR036291">
    <property type="entry name" value="NAD(P)-bd_dom_sf"/>
</dbReference>
<dbReference type="PANTHER" id="PTHR43593:SF1">
    <property type="entry name" value="INOSITOL 2-DEHYDROGENASE"/>
    <property type="match status" value="1"/>
</dbReference>
<dbReference type="SUPFAM" id="SSF55347">
    <property type="entry name" value="Glyceraldehyde-3-phosphate dehydrogenase-like, C-terminal domain"/>
    <property type="match status" value="1"/>
</dbReference>
<protein>
    <recommendedName>
        <fullName evidence="5">Oxidoreductase</fullName>
    </recommendedName>
</protein>
<organism evidence="3 4">
    <name type="scientific">Cyclotella atomus</name>
    <dbReference type="NCBI Taxonomy" id="382360"/>
    <lineage>
        <taxon>Eukaryota</taxon>
        <taxon>Sar</taxon>
        <taxon>Stramenopiles</taxon>
        <taxon>Ochrophyta</taxon>
        <taxon>Bacillariophyta</taxon>
        <taxon>Coscinodiscophyceae</taxon>
        <taxon>Thalassiosirophycidae</taxon>
        <taxon>Stephanodiscales</taxon>
        <taxon>Stephanodiscaceae</taxon>
        <taxon>Cyclotella</taxon>
    </lineage>
</organism>
<keyword evidence="4" id="KW-1185">Reference proteome</keyword>
<dbReference type="Pfam" id="PF02894">
    <property type="entry name" value="GFO_IDH_MocA_C"/>
    <property type="match status" value="1"/>
</dbReference>